<keyword evidence="4" id="KW-1185">Reference proteome</keyword>
<organism evidence="3 4">
    <name type="scientific">Mucilaginibacter agri</name>
    <dbReference type="NCBI Taxonomy" id="2695265"/>
    <lineage>
        <taxon>Bacteria</taxon>
        <taxon>Pseudomonadati</taxon>
        <taxon>Bacteroidota</taxon>
        <taxon>Sphingobacteriia</taxon>
        <taxon>Sphingobacteriales</taxon>
        <taxon>Sphingobacteriaceae</taxon>
        <taxon>Mucilaginibacter</taxon>
    </lineage>
</organism>
<reference evidence="3" key="2">
    <citation type="submission" date="2020-10" db="EMBL/GenBank/DDBJ databases">
        <title>Mucilaginibacter sp. nov., isolated from soil.</title>
        <authorList>
            <person name="Jeon C.O."/>
        </authorList>
    </citation>
    <scope>NUCLEOTIDE SEQUENCE</scope>
    <source>
        <strain evidence="3">R11</strain>
    </source>
</reference>
<protein>
    <submittedName>
        <fullName evidence="3">ABC transporter substrate-binding protein</fullName>
    </submittedName>
</protein>
<evidence type="ECO:0000313" key="3">
    <source>
        <dbReference type="EMBL" id="NCD70148.1"/>
    </source>
</evidence>
<proteinExistence type="predicted"/>
<accession>A0A966DSH7</accession>
<dbReference type="SUPFAM" id="SSF53807">
    <property type="entry name" value="Helical backbone' metal receptor"/>
    <property type="match status" value="1"/>
</dbReference>
<comment type="caution">
    <text evidence="3">The sequence shown here is derived from an EMBL/GenBank/DDBJ whole genome shotgun (WGS) entry which is preliminary data.</text>
</comment>
<evidence type="ECO:0000313" key="4">
    <source>
        <dbReference type="Proteomes" id="UP000638732"/>
    </source>
</evidence>
<evidence type="ECO:0000256" key="1">
    <source>
        <dbReference type="ARBA" id="ARBA00022729"/>
    </source>
</evidence>
<dbReference type="RefSeq" id="WP_166586113.1">
    <property type="nucleotide sequence ID" value="NZ_WWEO01000042.1"/>
</dbReference>
<dbReference type="NCBIfam" id="NF038402">
    <property type="entry name" value="TroA_like"/>
    <property type="match status" value="1"/>
</dbReference>
<reference evidence="3" key="1">
    <citation type="submission" date="2020-01" db="EMBL/GenBank/DDBJ databases">
        <authorList>
            <person name="Seo Y.L."/>
        </authorList>
    </citation>
    <scope>NUCLEOTIDE SEQUENCE</scope>
    <source>
        <strain evidence="3">R11</strain>
    </source>
</reference>
<sequence>MPSKKSHTDQLGREVTIPANPKRIISVVPSQTELLFYLGLQEQVVGVTKFCIHPATGVAAKAKIGGTKQLDIEKIKSLQPDLIIANKEENERSQIEELMNYFPVWISDVYDLPGALQMIENISDITDKPTEARKLISDIEEGFQQLVPITKQLSVAYLIWRKPYMTAGNETYIDDMLSRCGLVNCLNDTRYPEVDASKLAELNPDVVLLSSEPYPFKQRHVDEFKSMLPNARVLLVDGEMFSWYGSRLQFASKYFAEIIKMLENQS</sequence>
<dbReference type="InterPro" id="IPR054828">
    <property type="entry name" value="Vit_B12_bind_prot"/>
</dbReference>
<gene>
    <name evidence="3" type="ORF">GSY63_12335</name>
</gene>
<dbReference type="Gene3D" id="3.40.50.1980">
    <property type="entry name" value="Nitrogenase molybdenum iron protein domain"/>
    <property type="match status" value="2"/>
</dbReference>
<dbReference type="PANTHER" id="PTHR30535:SF35">
    <property type="entry name" value="PERIPLASMIC BINDING PROTEIN"/>
    <property type="match status" value="1"/>
</dbReference>
<dbReference type="Pfam" id="PF01497">
    <property type="entry name" value="Peripla_BP_2"/>
    <property type="match status" value="1"/>
</dbReference>
<feature type="domain" description="Fe/B12 periplasmic-binding" evidence="2">
    <location>
        <begin position="23"/>
        <end position="266"/>
    </location>
</feature>
<dbReference type="InterPro" id="IPR050902">
    <property type="entry name" value="ABC_Transporter_SBP"/>
</dbReference>
<evidence type="ECO:0000259" key="2">
    <source>
        <dbReference type="PROSITE" id="PS50983"/>
    </source>
</evidence>
<keyword evidence="1" id="KW-0732">Signal</keyword>
<dbReference type="InterPro" id="IPR002491">
    <property type="entry name" value="ABC_transptr_periplasmic_BD"/>
</dbReference>
<dbReference type="EMBL" id="WWEO01000042">
    <property type="protein sequence ID" value="NCD70148.1"/>
    <property type="molecule type" value="Genomic_DNA"/>
</dbReference>
<dbReference type="PANTHER" id="PTHR30535">
    <property type="entry name" value="VITAMIN B12-BINDING PROTEIN"/>
    <property type="match status" value="1"/>
</dbReference>
<name>A0A966DSH7_9SPHI</name>
<dbReference type="Proteomes" id="UP000638732">
    <property type="component" value="Unassembled WGS sequence"/>
</dbReference>
<dbReference type="PROSITE" id="PS50983">
    <property type="entry name" value="FE_B12_PBP"/>
    <property type="match status" value="1"/>
</dbReference>
<dbReference type="AlphaFoldDB" id="A0A966DSH7"/>